<comment type="similarity">
    <text evidence="1">Belongs to the NAD(P)-dependent epimerase/dehydratase family.</text>
</comment>
<dbReference type="RefSeq" id="WP_098780155.1">
    <property type="nucleotide sequence ID" value="NZ_NUHO01000257.1"/>
</dbReference>
<dbReference type="AlphaFoldDB" id="A0A2B9DDX8"/>
<dbReference type="InterPro" id="IPR001509">
    <property type="entry name" value="Epimerase_deHydtase"/>
</dbReference>
<evidence type="ECO:0000256" key="1">
    <source>
        <dbReference type="ARBA" id="ARBA00007637"/>
    </source>
</evidence>
<proteinExistence type="inferred from homology"/>
<comment type="caution">
    <text evidence="3">The sequence shown here is derived from an EMBL/GenBank/DDBJ whole genome shotgun (WGS) entry which is preliminary data.</text>
</comment>
<gene>
    <name evidence="3" type="ORF">CN958_31350</name>
</gene>
<evidence type="ECO:0000259" key="2">
    <source>
        <dbReference type="Pfam" id="PF01370"/>
    </source>
</evidence>
<feature type="domain" description="NAD-dependent epimerase/dehydratase" evidence="2">
    <location>
        <begin position="5"/>
        <end position="240"/>
    </location>
</feature>
<dbReference type="Gene3D" id="3.90.25.10">
    <property type="entry name" value="UDP-galactose 4-epimerase, domain 1"/>
    <property type="match status" value="1"/>
</dbReference>
<dbReference type="InterPro" id="IPR036291">
    <property type="entry name" value="NAD(P)-bd_dom_sf"/>
</dbReference>
<name>A0A2B9DDX8_BACCE</name>
<organism evidence="3 4">
    <name type="scientific">Bacillus cereus</name>
    <dbReference type="NCBI Taxonomy" id="1396"/>
    <lineage>
        <taxon>Bacteria</taxon>
        <taxon>Bacillati</taxon>
        <taxon>Bacillota</taxon>
        <taxon>Bacilli</taxon>
        <taxon>Bacillales</taxon>
        <taxon>Bacillaceae</taxon>
        <taxon>Bacillus</taxon>
        <taxon>Bacillus cereus group</taxon>
    </lineage>
</organism>
<reference evidence="3 4" key="1">
    <citation type="submission" date="2017-09" db="EMBL/GenBank/DDBJ databases">
        <title>Large-scale bioinformatics analysis of Bacillus genomes uncovers conserved roles of natural products in bacterial physiology.</title>
        <authorList>
            <consortium name="Agbiome Team Llc"/>
            <person name="Bleich R.M."/>
            <person name="Grubbs K.J."/>
            <person name="Santa Maria K.C."/>
            <person name="Allen S.E."/>
            <person name="Farag S."/>
            <person name="Shank E.A."/>
            <person name="Bowers A."/>
        </authorList>
    </citation>
    <scope>NUCLEOTIDE SEQUENCE [LARGE SCALE GENOMIC DNA]</scope>
    <source>
        <strain evidence="3 4">AFS053130</strain>
    </source>
</reference>
<dbReference type="PANTHER" id="PTHR43000">
    <property type="entry name" value="DTDP-D-GLUCOSE 4,6-DEHYDRATASE-RELATED"/>
    <property type="match status" value="1"/>
</dbReference>
<accession>A0A2B9DDX8</accession>
<evidence type="ECO:0000313" key="4">
    <source>
        <dbReference type="Proteomes" id="UP000222054"/>
    </source>
</evidence>
<dbReference type="Proteomes" id="UP000222054">
    <property type="component" value="Unassembled WGS sequence"/>
</dbReference>
<dbReference type="EMBL" id="NUHO01000257">
    <property type="protein sequence ID" value="PGM87140.1"/>
    <property type="molecule type" value="Genomic_DNA"/>
</dbReference>
<dbReference type="PRINTS" id="PR01713">
    <property type="entry name" value="NUCEPIMERASE"/>
</dbReference>
<dbReference type="Gene3D" id="3.40.50.720">
    <property type="entry name" value="NAD(P)-binding Rossmann-like Domain"/>
    <property type="match status" value="1"/>
</dbReference>
<evidence type="ECO:0000313" key="3">
    <source>
        <dbReference type="EMBL" id="PGM87140.1"/>
    </source>
</evidence>
<protein>
    <submittedName>
        <fullName evidence="3">LPS biosynthesis protein WbpP</fullName>
    </submittedName>
</protein>
<sequence length="314" mass="34752">MNTYLVTGGAGFIGSHLVHALLKQGKEVKVLDNLYSGKEENLKGVLHDIKLIIGDITDYHTVKNALKGVDVVYHLAAVPSVPRSIVNPMLSNKVNITGTLQLLHVALELNVRRFIYSSSSSIYGNSNFIIKKENMAPAPLSPYAISKYAGELYCKTFYELYGLETVSLRYFNVFGPKQDSQSEFAAVIPKFISTIHQNHSPIIYGDGTQTRDFTYVDNVVSANLLASDAEKLHGEVINIGCGNGISLNSLVDNINLLLGKQTISTYTESKKGDVRHSIANIQKAESLLSYRPLVSFDEGLKSTIRWYKDNFNKK</sequence>
<dbReference type="SUPFAM" id="SSF51735">
    <property type="entry name" value="NAD(P)-binding Rossmann-fold domains"/>
    <property type="match status" value="1"/>
</dbReference>
<dbReference type="Pfam" id="PF01370">
    <property type="entry name" value="Epimerase"/>
    <property type="match status" value="1"/>
</dbReference>